<dbReference type="PROSITE" id="PS51186">
    <property type="entry name" value="GNAT"/>
    <property type="match status" value="2"/>
</dbReference>
<dbReference type="Proteomes" id="UP000318661">
    <property type="component" value="Unassembled WGS sequence"/>
</dbReference>
<dbReference type="SUPFAM" id="SSF55729">
    <property type="entry name" value="Acyl-CoA N-acyltransferases (Nat)"/>
    <property type="match status" value="2"/>
</dbReference>
<organism evidence="4 5">
    <name type="scientific">Candidatus Segetimicrobium genomatis</name>
    <dbReference type="NCBI Taxonomy" id="2569760"/>
    <lineage>
        <taxon>Bacteria</taxon>
        <taxon>Bacillati</taxon>
        <taxon>Candidatus Sysuimicrobiota</taxon>
        <taxon>Candidatus Sysuimicrobiia</taxon>
        <taxon>Candidatus Sysuimicrobiales</taxon>
        <taxon>Candidatus Segetimicrobiaceae</taxon>
        <taxon>Candidatus Segetimicrobium</taxon>
    </lineage>
</organism>
<keyword evidence="2" id="KW-0012">Acyltransferase</keyword>
<dbReference type="Gene3D" id="3.40.630.30">
    <property type="match status" value="1"/>
</dbReference>
<comment type="caution">
    <text evidence="4">The sequence shown here is derived from an EMBL/GenBank/DDBJ whole genome shotgun (WGS) entry which is preliminary data.</text>
</comment>
<feature type="domain" description="N-acetyltransferase" evidence="3">
    <location>
        <begin position="189"/>
        <end position="329"/>
    </location>
</feature>
<keyword evidence="1 4" id="KW-0808">Transferase</keyword>
<dbReference type="PANTHER" id="PTHR43877:SF6">
    <property type="entry name" value="GCN5-RELATED N-ACETYLTRANSFERASE"/>
    <property type="match status" value="1"/>
</dbReference>
<evidence type="ECO:0000313" key="5">
    <source>
        <dbReference type="Proteomes" id="UP000318661"/>
    </source>
</evidence>
<evidence type="ECO:0000259" key="3">
    <source>
        <dbReference type="PROSITE" id="PS51186"/>
    </source>
</evidence>
<sequence length="329" mass="37435">MNLLEQIGTDIEIRQFEERDYDAAVAVSNAVVPDRPWTVDELRYEDDHLDRGKYMLERHVAVDPRSGVLAGYGEVRHLPWNFHPRKFGMTIRVFPDLWGRGIGSRLWDRLQQSLRAREALAVRTLVKEDLAHAVRFVQARGFSEVMRTWDSLLDVASCDLSRFQPDLARADAAGVAITTLGSEMARDPSCLREVYALDMELGADVPNPEPFTPVEFTTWRHHTVDAPWFIPDAYFLAVVGGQYAGVSTLWKPGTGDWLQQGLTGVRRAFRGRGIATALKVRTVEYARAHQCRQIKTENEIHNATMIAINDRFGFQRQPVWITFLKNLEG</sequence>
<protein>
    <submittedName>
        <fullName evidence="4">GNAT family N-acetyltransferase</fullName>
    </submittedName>
</protein>
<dbReference type="InterPro" id="IPR050832">
    <property type="entry name" value="Bact_Acetyltransf"/>
</dbReference>
<dbReference type="Pfam" id="PF00583">
    <property type="entry name" value="Acetyltransf_1"/>
    <property type="match status" value="2"/>
</dbReference>
<reference evidence="4 5" key="1">
    <citation type="journal article" date="2019" name="Nat. Microbiol.">
        <title>Mediterranean grassland soil C-N compound turnover is dependent on rainfall and depth, and is mediated by genomically divergent microorganisms.</title>
        <authorList>
            <person name="Diamond S."/>
            <person name="Andeer P.F."/>
            <person name="Li Z."/>
            <person name="Crits-Christoph A."/>
            <person name="Burstein D."/>
            <person name="Anantharaman K."/>
            <person name="Lane K.R."/>
            <person name="Thomas B.C."/>
            <person name="Pan C."/>
            <person name="Northen T.R."/>
            <person name="Banfield J.F."/>
        </authorList>
    </citation>
    <scope>NUCLEOTIDE SEQUENCE [LARGE SCALE GENOMIC DNA]</scope>
    <source>
        <strain evidence="4">NP_2</strain>
    </source>
</reference>
<gene>
    <name evidence="4" type="ORF">E6G99_07395</name>
</gene>
<name>A0A537LGX4_9BACT</name>
<evidence type="ECO:0000256" key="1">
    <source>
        <dbReference type="ARBA" id="ARBA00022679"/>
    </source>
</evidence>
<dbReference type="InterPro" id="IPR000182">
    <property type="entry name" value="GNAT_dom"/>
</dbReference>
<evidence type="ECO:0000313" key="4">
    <source>
        <dbReference type="EMBL" id="TMJ07263.1"/>
    </source>
</evidence>
<dbReference type="GO" id="GO:0016747">
    <property type="term" value="F:acyltransferase activity, transferring groups other than amino-acyl groups"/>
    <property type="evidence" value="ECO:0007669"/>
    <property type="project" value="InterPro"/>
</dbReference>
<proteinExistence type="predicted"/>
<dbReference type="InterPro" id="IPR016181">
    <property type="entry name" value="Acyl_CoA_acyltransferase"/>
</dbReference>
<feature type="domain" description="N-acetyltransferase" evidence="3">
    <location>
        <begin position="11"/>
        <end position="165"/>
    </location>
</feature>
<dbReference type="PANTHER" id="PTHR43877">
    <property type="entry name" value="AMINOALKYLPHOSPHONATE N-ACETYLTRANSFERASE-RELATED-RELATED"/>
    <property type="match status" value="1"/>
</dbReference>
<dbReference type="AlphaFoldDB" id="A0A537LGX4"/>
<accession>A0A537LGX4</accession>
<evidence type="ECO:0000256" key="2">
    <source>
        <dbReference type="ARBA" id="ARBA00023315"/>
    </source>
</evidence>
<dbReference type="CDD" id="cd04301">
    <property type="entry name" value="NAT_SF"/>
    <property type="match status" value="2"/>
</dbReference>
<dbReference type="EMBL" id="VBAJ01000188">
    <property type="protein sequence ID" value="TMJ07263.1"/>
    <property type="molecule type" value="Genomic_DNA"/>
</dbReference>